<evidence type="ECO:0000259" key="2">
    <source>
        <dbReference type="PROSITE" id="PS50113"/>
    </source>
</evidence>
<reference evidence="4 5" key="1">
    <citation type="journal article" date="2021" name="ISME Commun">
        <title>Automated analysis of genomic sequences facilitates high-throughput and comprehensive description of bacteria.</title>
        <authorList>
            <person name="Hitch T.C.A."/>
        </authorList>
    </citation>
    <scope>NUCLEOTIDE SEQUENCE [LARGE SCALE GENOMIC DNA]</scope>
    <source>
        <strain evidence="4 5">Sanger_18</strain>
    </source>
</reference>
<dbReference type="NCBIfam" id="TIGR00229">
    <property type="entry name" value="sensory_box"/>
    <property type="match status" value="1"/>
</dbReference>
<dbReference type="InterPro" id="IPR032710">
    <property type="entry name" value="NTF2-like_dom_sf"/>
</dbReference>
<dbReference type="GO" id="GO:0052621">
    <property type="term" value="F:diguanylate cyclase activity"/>
    <property type="evidence" value="ECO:0007669"/>
    <property type="project" value="UniProtKB-EC"/>
</dbReference>
<name>A0ABT2T309_9FIRM</name>
<dbReference type="Pfam" id="PF00990">
    <property type="entry name" value="GGDEF"/>
    <property type="match status" value="1"/>
</dbReference>
<dbReference type="NCBIfam" id="TIGR00254">
    <property type="entry name" value="GGDEF"/>
    <property type="match status" value="1"/>
</dbReference>
<dbReference type="RefSeq" id="WP_262574481.1">
    <property type="nucleotide sequence ID" value="NZ_JAOQKJ010000005.1"/>
</dbReference>
<keyword evidence="4" id="KW-0548">Nucleotidyltransferase</keyword>
<dbReference type="Gene3D" id="3.10.450.50">
    <property type="match status" value="1"/>
</dbReference>
<dbReference type="PROSITE" id="PS50113">
    <property type="entry name" value="PAC"/>
    <property type="match status" value="1"/>
</dbReference>
<protein>
    <submittedName>
        <fullName evidence="4">Diguanylate cyclase</fullName>
        <ecNumber evidence="4">2.7.7.65</ecNumber>
    </submittedName>
</protein>
<organism evidence="4 5">
    <name type="scientific">Suilimivivens aceti</name>
    <dbReference type="NCBI Taxonomy" id="2981774"/>
    <lineage>
        <taxon>Bacteria</taxon>
        <taxon>Bacillati</taxon>
        <taxon>Bacillota</taxon>
        <taxon>Clostridia</taxon>
        <taxon>Lachnospirales</taxon>
        <taxon>Lachnospiraceae</taxon>
        <taxon>Suilimivivens</taxon>
    </lineage>
</organism>
<dbReference type="InterPro" id="IPR000160">
    <property type="entry name" value="GGDEF_dom"/>
</dbReference>
<gene>
    <name evidence="4" type="ORF">OCV77_07940</name>
</gene>
<dbReference type="SUPFAM" id="SSF54427">
    <property type="entry name" value="NTF2-like"/>
    <property type="match status" value="1"/>
</dbReference>
<dbReference type="CDD" id="cd01949">
    <property type="entry name" value="GGDEF"/>
    <property type="match status" value="1"/>
</dbReference>
<dbReference type="InterPro" id="IPR029787">
    <property type="entry name" value="Nucleotide_cyclase"/>
</dbReference>
<keyword evidence="4" id="KW-0808">Transferase</keyword>
<dbReference type="Gene3D" id="3.30.450.20">
    <property type="entry name" value="PAS domain"/>
    <property type="match status" value="1"/>
</dbReference>
<dbReference type="EMBL" id="JAOQKJ010000005">
    <property type="protein sequence ID" value="MCU6744426.1"/>
    <property type="molecule type" value="Genomic_DNA"/>
</dbReference>
<dbReference type="InterPro" id="IPR001610">
    <property type="entry name" value="PAC"/>
</dbReference>
<dbReference type="InterPro" id="IPR035965">
    <property type="entry name" value="PAS-like_dom_sf"/>
</dbReference>
<dbReference type="Proteomes" id="UP001652432">
    <property type="component" value="Unassembled WGS sequence"/>
</dbReference>
<feature type="domain" description="PAC" evidence="2">
    <location>
        <begin position="228"/>
        <end position="279"/>
    </location>
</feature>
<evidence type="ECO:0000313" key="4">
    <source>
        <dbReference type="EMBL" id="MCU6744426.1"/>
    </source>
</evidence>
<dbReference type="InterPro" id="IPR000700">
    <property type="entry name" value="PAS-assoc_C"/>
</dbReference>
<dbReference type="EC" id="2.7.7.65" evidence="4"/>
<proteinExistence type="predicted"/>
<evidence type="ECO:0000259" key="1">
    <source>
        <dbReference type="PROSITE" id="PS50112"/>
    </source>
</evidence>
<dbReference type="Gene3D" id="3.30.70.270">
    <property type="match status" value="1"/>
</dbReference>
<dbReference type="PANTHER" id="PTHR44757">
    <property type="entry name" value="DIGUANYLATE CYCLASE DGCP"/>
    <property type="match status" value="1"/>
</dbReference>
<dbReference type="InterPro" id="IPR037401">
    <property type="entry name" value="SnoaL-like"/>
</dbReference>
<dbReference type="InterPro" id="IPR000014">
    <property type="entry name" value="PAS"/>
</dbReference>
<dbReference type="PROSITE" id="PS50112">
    <property type="entry name" value="PAS"/>
    <property type="match status" value="1"/>
</dbReference>
<dbReference type="PANTHER" id="PTHR44757:SF2">
    <property type="entry name" value="BIOFILM ARCHITECTURE MAINTENANCE PROTEIN MBAA"/>
    <property type="match status" value="1"/>
</dbReference>
<dbReference type="SUPFAM" id="SSF55785">
    <property type="entry name" value="PYP-like sensor domain (PAS domain)"/>
    <property type="match status" value="1"/>
</dbReference>
<accession>A0ABT2T309</accession>
<feature type="domain" description="PAS" evidence="1">
    <location>
        <begin position="149"/>
        <end position="226"/>
    </location>
</feature>
<dbReference type="Pfam" id="PF08447">
    <property type="entry name" value="PAS_3"/>
    <property type="match status" value="1"/>
</dbReference>
<evidence type="ECO:0000259" key="3">
    <source>
        <dbReference type="PROSITE" id="PS50887"/>
    </source>
</evidence>
<dbReference type="InterPro" id="IPR052155">
    <property type="entry name" value="Biofilm_reg_signaling"/>
</dbReference>
<dbReference type="PROSITE" id="PS50887">
    <property type="entry name" value="GGDEF"/>
    <property type="match status" value="1"/>
</dbReference>
<dbReference type="SUPFAM" id="SSF55073">
    <property type="entry name" value="Nucleotide cyclase"/>
    <property type="match status" value="1"/>
</dbReference>
<evidence type="ECO:0000313" key="5">
    <source>
        <dbReference type="Proteomes" id="UP001652432"/>
    </source>
</evidence>
<dbReference type="CDD" id="cd00130">
    <property type="entry name" value="PAS"/>
    <property type="match status" value="1"/>
</dbReference>
<dbReference type="InterPro" id="IPR043128">
    <property type="entry name" value="Rev_trsase/Diguanyl_cyclase"/>
</dbReference>
<feature type="domain" description="GGDEF" evidence="3">
    <location>
        <begin position="307"/>
        <end position="435"/>
    </location>
</feature>
<sequence>MMKELLHTFFQHYLEDRNLNATLAMLSDQIVSIGTGEQEIAKNKEELTDLLKKEFQEMPGSLHFQFTEYQETPVGSEGYCIFARIHVQFEEGDDLIEMDTRFTGVAGLEKDGWKLLSLHMSTSNQVQEDQEFFPLRYGRQAIAKMSSESSARLMELVSKSLPGGIMGGYLEAGFPLYTINDRMLEILGYTYEELAAATDEKMMNIIYEEDQKRVEESISQQFLNGNEYEIEYRIVGKGGKLTWVNDIGKKIVTEDGREAMISIMTDISDRRAREKQLIQEAYYDPLTGLYNRKKAISLYKEAFANGQKGTFFICDIDNFKSLNDTEGHIAGDHVLIFLARLISDRTKELAISARLGGDEYMLFFPSPTETEEAVHLMKSIQTTFAAATKEAYPELSISLSVGGVVRKENEDFRSLYRQADTALYLAKHQKGSLQI</sequence>
<dbReference type="InterPro" id="IPR013655">
    <property type="entry name" value="PAS_fold_3"/>
</dbReference>
<dbReference type="SMART" id="SM00086">
    <property type="entry name" value="PAC"/>
    <property type="match status" value="1"/>
</dbReference>
<dbReference type="SMART" id="SM00267">
    <property type="entry name" value="GGDEF"/>
    <property type="match status" value="1"/>
</dbReference>
<dbReference type="Pfam" id="PF13474">
    <property type="entry name" value="SnoaL_3"/>
    <property type="match status" value="1"/>
</dbReference>
<keyword evidence="5" id="KW-1185">Reference proteome</keyword>
<comment type="caution">
    <text evidence="4">The sequence shown here is derived from an EMBL/GenBank/DDBJ whole genome shotgun (WGS) entry which is preliminary data.</text>
</comment>